<protein>
    <submittedName>
        <fullName evidence="2 3">Uncharacterized protein</fullName>
    </submittedName>
</protein>
<dbReference type="EMBL" id="AMQM01006211">
    <property type="status" value="NOT_ANNOTATED_CDS"/>
    <property type="molecule type" value="Genomic_DNA"/>
</dbReference>
<evidence type="ECO:0000313" key="2">
    <source>
        <dbReference type="EMBL" id="ESN97810.1"/>
    </source>
</evidence>
<dbReference type="Proteomes" id="UP000015101">
    <property type="component" value="Unassembled WGS sequence"/>
</dbReference>
<reference evidence="3" key="3">
    <citation type="submission" date="2015-06" db="UniProtKB">
        <authorList>
            <consortium name="EnsemblMetazoa"/>
        </authorList>
    </citation>
    <scope>IDENTIFICATION</scope>
</reference>
<sequence length="126" mass="14421">MMLSMRQSLVFNVLICILLTVHGSSKQNDATKMEMYDVNRDGEDGSWRADSEEFNPAPQYIPTKFLKPDSYANSAILDNVGPSESSRTKYFYGNDENLKNYLRRIPHPPAKKWNVHPRPVPSFIGK</sequence>
<evidence type="ECO:0000313" key="4">
    <source>
        <dbReference type="Proteomes" id="UP000015101"/>
    </source>
</evidence>
<dbReference type="EMBL" id="KB097304">
    <property type="protein sequence ID" value="ESN97810.1"/>
    <property type="molecule type" value="Genomic_DNA"/>
</dbReference>
<dbReference type="EnsemblMetazoa" id="HelroT177875">
    <property type="protein sequence ID" value="HelroP177875"/>
    <property type="gene ID" value="HelroG177875"/>
</dbReference>
<evidence type="ECO:0000313" key="3">
    <source>
        <dbReference type="EnsemblMetazoa" id="HelroP177875"/>
    </source>
</evidence>
<gene>
    <name evidence="3" type="primary">20206495</name>
    <name evidence="2" type="ORF">HELRODRAFT_177875</name>
</gene>
<dbReference type="GeneID" id="20206495"/>
<dbReference type="KEGG" id="hro:HELRODRAFT_177875"/>
<keyword evidence="1" id="KW-0732">Signal</keyword>
<dbReference type="HOGENOM" id="CLU_1983979_0_0_1"/>
<dbReference type="CTD" id="20206495"/>
<dbReference type="InParanoid" id="T1FCE6"/>
<proteinExistence type="predicted"/>
<accession>T1FCE6</accession>
<feature type="chain" id="PRO_5010980520" evidence="1">
    <location>
        <begin position="24"/>
        <end position="126"/>
    </location>
</feature>
<keyword evidence="4" id="KW-1185">Reference proteome</keyword>
<reference evidence="2 4" key="2">
    <citation type="journal article" date="2013" name="Nature">
        <title>Insights into bilaterian evolution from three spiralian genomes.</title>
        <authorList>
            <person name="Simakov O."/>
            <person name="Marletaz F."/>
            <person name="Cho S.J."/>
            <person name="Edsinger-Gonzales E."/>
            <person name="Havlak P."/>
            <person name="Hellsten U."/>
            <person name="Kuo D.H."/>
            <person name="Larsson T."/>
            <person name="Lv J."/>
            <person name="Arendt D."/>
            <person name="Savage R."/>
            <person name="Osoegawa K."/>
            <person name="de Jong P."/>
            <person name="Grimwood J."/>
            <person name="Chapman J.A."/>
            <person name="Shapiro H."/>
            <person name="Aerts A."/>
            <person name="Otillar R.P."/>
            <person name="Terry A.Y."/>
            <person name="Boore J.L."/>
            <person name="Grigoriev I.V."/>
            <person name="Lindberg D.R."/>
            <person name="Seaver E.C."/>
            <person name="Weisblat D.A."/>
            <person name="Putnam N.H."/>
            <person name="Rokhsar D.S."/>
        </authorList>
    </citation>
    <scope>NUCLEOTIDE SEQUENCE</scope>
</reference>
<organism evidence="3 4">
    <name type="scientific">Helobdella robusta</name>
    <name type="common">Californian leech</name>
    <dbReference type="NCBI Taxonomy" id="6412"/>
    <lineage>
        <taxon>Eukaryota</taxon>
        <taxon>Metazoa</taxon>
        <taxon>Spiralia</taxon>
        <taxon>Lophotrochozoa</taxon>
        <taxon>Annelida</taxon>
        <taxon>Clitellata</taxon>
        <taxon>Hirudinea</taxon>
        <taxon>Rhynchobdellida</taxon>
        <taxon>Glossiphoniidae</taxon>
        <taxon>Helobdella</taxon>
    </lineage>
</organism>
<reference evidence="4" key="1">
    <citation type="submission" date="2012-12" db="EMBL/GenBank/DDBJ databases">
        <authorList>
            <person name="Hellsten U."/>
            <person name="Grimwood J."/>
            <person name="Chapman J.A."/>
            <person name="Shapiro H."/>
            <person name="Aerts A."/>
            <person name="Otillar R.P."/>
            <person name="Terry A.Y."/>
            <person name="Boore J.L."/>
            <person name="Simakov O."/>
            <person name="Marletaz F."/>
            <person name="Cho S.-J."/>
            <person name="Edsinger-Gonzales E."/>
            <person name="Havlak P."/>
            <person name="Kuo D.-H."/>
            <person name="Larsson T."/>
            <person name="Lv J."/>
            <person name="Arendt D."/>
            <person name="Savage R."/>
            <person name="Osoegawa K."/>
            <person name="de Jong P."/>
            <person name="Lindberg D.R."/>
            <person name="Seaver E.C."/>
            <person name="Weisblat D.A."/>
            <person name="Putnam N.H."/>
            <person name="Grigoriev I.V."/>
            <person name="Rokhsar D.S."/>
        </authorList>
    </citation>
    <scope>NUCLEOTIDE SEQUENCE</scope>
</reference>
<name>T1FCE6_HELRO</name>
<dbReference type="AlphaFoldDB" id="T1FCE6"/>
<feature type="signal peptide" evidence="1">
    <location>
        <begin position="1"/>
        <end position="23"/>
    </location>
</feature>
<dbReference type="RefSeq" id="XP_009024259.1">
    <property type="nucleotide sequence ID" value="XM_009026011.1"/>
</dbReference>
<evidence type="ECO:0000256" key="1">
    <source>
        <dbReference type="SAM" id="SignalP"/>
    </source>
</evidence>